<dbReference type="Proteomes" id="UP000475214">
    <property type="component" value="Unassembled WGS sequence"/>
</dbReference>
<proteinExistence type="predicted"/>
<feature type="compositionally biased region" description="Low complexity" evidence="3">
    <location>
        <begin position="125"/>
        <end position="135"/>
    </location>
</feature>
<evidence type="ECO:0000313" key="5">
    <source>
        <dbReference type="EMBL" id="NEE02572.1"/>
    </source>
</evidence>
<dbReference type="InterPro" id="IPR036271">
    <property type="entry name" value="Tet_transcr_reg_TetR-rel_C_sf"/>
</dbReference>
<dbReference type="Pfam" id="PF00440">
    <property type="entry name" value="TetR_N"/>
    <property type="match status" value="1"/>
</dbReference>
<dbReference type="PROSITE" id="PS50977">
    <property type="entry name" value="HTH_TETR_2"/>
    <property type="match status" value="1"/>
</dbReference>
<dbReference type="GO" id="GO:0003700">
    <property type="term" value="F:DNA-binding transcription factor activity"/>
    <property type="evidence" value="ECO:0007669"/>
    <property type="project" value="TreeGrafter"/>
</dbReference>
<dbReference type="SUPFAM" id="SSF46689">
    <property type="entry name" value="Homeodomain-like"/>
    <property type="match status" value="1"/>
</dbReference>
<protein>
    <submittedName>
        <fullName evidence="5">Helix-turn-helix transcriptional regulator</fullName>
    </submittedName>
</protein>
<gene>
    <name evidence="5" type="ORF">G1H10_20605</name>
</gene>
<feature type="region of interest" description="Disordered" evidence="3">
    <location>
        <begin position="98"/>
        <end position="135"/>
    </location>
</feature>
<dbReference type="PRINTS" id="PR00455">
    <property type="entry name" value="HTHTETR"/>
</dbReference>
<dbReference type="AlphaFoldDB" id="A0A6L9SDD0"/>
<evidence type="ECO:0000313" key="6">
    <source>
        <dbReference type="Proteomes" id="UP000475214"/>
    </source>
</evidence>
<dbReference type="Gene3D" id="1.10.357.10">
    <property type="entry name" value="Tetracycline Repressor, domain 2"/>
    <property type="match status" value="2"/>
</dbReference>
<dbReference type="InterPro" id="IPR050109">
    <property type="entry name" value="HTH-type_TetR-like_transc_reg"/>
</dbReference>
<dbReference type="GO" id="GO:0000976">
    <property type="term" value="F:transcription cis-regulatory region binding"/>
    <property type="evidence" value="ECO:0007669"/>
    <property type="project" value="TreeGrafter"/>
</dbReference>
<dbReference type="InterPro" id="IPR001647">
    <property type="entry name" value="HTH_TetR"/>
</dbReference>
<evidence type="ECO:0000259" key="4">
    <source>
        <dbReference type="PROSITE" id="PS50977"/>
    </source>
</evidence>
<evidence type="ECO:0000256" key="1">
    <source>
        <dbReference type="ARBA" id="ARBA00023125"/>
    </source>
</evidence>
<comment type="caution">
    <text evidence="5">The sequence shown here is derived from an EMBL/GenBank/DDBJ whole genome shotgun (WGS) entry which is preliminary data.</text>
</comment>
<dbReference type="PANTHER" id="PTHR30055">
    <property type="entry name" value="HTH-TYPE TRANSCRIPTIONAL REGULATOR RUTR"/>
    <property type="match status" value="1"/>
</dbReference>
<reference evidence="5 6" key="1">
    <citation type="submission" date="2020-02" db="EMBL/GenBank/DDBJ databases">
        <authorList>
            <person name="Li X.-J."/>
            <person name="Han X.-M."/>
        </authorList>
    </citation>
    <scope>NUCLEOTIDE SEQUENCE [LARGE SCALE GENOMIC DNA]</scope>
    <source>
        <strain evidence="5 6">CCTCC AB 2017055</strain>
    </source>
</reference>
<feature type="DNA-binding region" description="H-T-H motif" evidence="2">
    <location>
        <begin position="47"/>
        <end position="66"/>
    </location>
</feature>
<dbReference type="InterPro" id="IPR009057">
    <property type="entry name" value="Homeodomain-like_sf"/>
</dbReference>
<dbReference type="SUPFAM" id="SSF48498">
    <property type="entry name" value="Tetracyclin repressor-like, C-terminal domain"/>
    <property type="match status" value="1"/>
</dbReference>
<feature type="compositionally biased region" description="Polar residues" evidence="3">
    <location>
        <begin position="282"/>
        <end position="291"/>
    </location>
</feature>
<name>A0A6L9SDD0_9ACTN</name>
<feature type="region of interest" description="Disordered" evidence="3">
    <location>
        <begin position="273"/>
        <end position="305"/>
    </location>
</feature>
<dbReference type="PANTHER" id="PTHR30055:SF200">
    <property type="entry name" value="HTH-TYPE TRANSCRIPTIONAL REPRESSOR BDCR"/>
    <property type="match status" value="1"/>
</dbReference>
<feature type="domain" description="HTH tetR-type" evidence="4">
    <location>
        <begin position="24"/>
        <end position="84"/>
    </location>
</feature>
<keyword evidence="1 2" id="KW-0238">DNA-binding</keyword>
<accession>A0A6L9SDD0</accession>
<dbReference type="EMBL" id="JAAGOA010000015">
    <property type="protein sequence ID" value="NEE02572.1"/>
    <property type="molecule type" value="Genomic_DNA"/>
</dbReference>
<sequence length="305" mass="31834">MSSVPPVIIKGRRPRPAPDLTRLTPAGEKLLNAASDLFYARGIHAVGVDTIAEMAGTTKKTLYDRFGSKDVLVSLYLQRRAERWRRFVEEHLIAVRTTGGADGDDRSKNDDAAPADRTAAKIGRSPVGPSAGDAPAADGAAAVGIAGVSAGDDGHGAVYEAAVQRVCAVLDALEEWNSTLSRGCAFINAFAEIGGGDHPGVAVIRAEKDWTRALYAELLRESGLEGTVTDRLSAQLAMVQEGALMMWTAGGMPDAMDYARDAARRLLRTALGDGDGEALSGRSVSQSTAAASGTPGDADGRAARD</sequence>
<evidence type="ECO:0000256" key="3">
    <source>
        <dbReference type="SAM" id="MobiDB-lite"/>
    </source>
</evidence>
<evidence type="ECO:0000256" key="2">
    <source>
        <dbReference type="PROSITE-ProRule" id="PRU00335"/>
    </source>
</evidence>
<organism evidence="5 6">
    <name type="scientific">Phytoactinopolyspora halotolerans</name>
    <dbReference type="NCBI Taxonomy" id="1981512"/>
    <lineage>
        <taxon>Bacteria</taxon>
        <taxon>Bacillati</taxon>
        <taxon>Actinomycetota</taxon>
        <taxon>Actinomycetes</taxon>
        <taxon>Jiangellales</taxon>
        <taxon>Jiangellaceae</taxon>
        <taxon>Phytoactinopolyspora</taxon>
    </lineage>
</organism>
<keyword evidence="6" id="KW-1185">Reference proteome</keyword>